<feature type="non-terminal residue" evidence="1">
    <location>
        <position position="1"/>
    </location>
</feature>
<name>X1FCE3_9ZZZZ</name>
<reference evidence="1" key="1">
    <citation type="journal article" date="2014" name="Front. Microbiol.">
        <title>High frequency of phylogenetically diverse reductive dehalogenase-homologous genes in deep subseafloor sedimentary metagenomes.</title>
        <authorList>
            <person name="Kawai M."/>
            <person name="Futagami T."/>
            <person name="Toyoda A."/>
            <person name="Takaki Y."/>
            <person name="Nishi S."/>
            <person name="Hori S."/>
            <person name="Arai W."/>
            <person name="Tsubouchi T."/>
            <person name="Morono Y."/>
            <person name="Uchiyama I."/>
            <person name="Ito T."/>
            <person name="Fujiyama A."/>
            <person name="Inagaki F."/>
            <person name="Takami H."/>
        </authorList>
    </citation>
    <scope>NUCLEOTIDE SEQUENCE</scope>
    <source>
        <strain evidence="1">Expedition CK06-06</strain>
    </source>
</reference>
<dbReference type="EMBL" id="BARU01009870">
    <property type="protein sequence ID" value="GAH42632.1"/>
    <property type="molecule type" value="Genomic_DNA"/>
</dbReference>
<evidence type="ECO:0000313" key="1">
    <source>
        <dbReference type="EMBL" id="GAH42632.1"/>
    </source>
</evidence>
<comment type="caution">
    <text evidence="1">The sequence shown here is derived from an EMBL/GenBank/DDBJ whole genome shotgun (WGS) entry which is preliminary data.</text>
</comment>
<protein>
    <submittedName>
        <fullName evidence="1">Uncharacterized protein</fullName>
    </submittedName>
</protein>
<gene>
    <name evidence="1" type="ORF">S03H2_18967</name>
</gene>
<organism evidence="1">
    <name type="scientific">marine sediment metagenome</name>
    <dbReference type="NCBI Taxonomy" id="412755"/>
    <lineage>
        <taxon>unclassified sequences</taxon>
        <taxon>metagenomes</taxon>
        <taxon>ecological metagenomes</taxon>
    </lineage>
</organism>
<sequence>AEFALKPRASVSGTQTVYGGQSAPGFLDGIGGNSLVGHLFDCILKGSSGTLTGDIRAMQGQITDENVAGRTVGGVTSVLDAWQQLAAHTFTGGVFIVNVRAAGGATPWSGFAKFPDDGQVATKGTPTATLPANTAWVRMKVGDTFIKVAGYAN</sequence>
<proteinExistence type="predicted"/>
<dbReference type="AlphaFoldDB" id="X1FCE3"/>
<accession>X1FCE3</accession>